<accession>H1CZI4</accession>
<dbReference type="HOGENOM" id="CLU_054506_2_0_9"/>
<dbReference type="AlphaFoldDB" id="H1CZI4"/>
<evidence type="ECO:0000259" key="5">
    <source>
        <dbReference type="Pfam" id="PF04198"/>
    </source>
</evidence>
<dbReference type="Gene3D" id="1.10.10.10">
    <property type="entry name" value="Winged helix-like DNA-binding domain superfamily/Winged helix DNA-binding domain"/>
    <property type="match status" value="1"/>
</dbReference>
<dbReference type="PANTHER" id="PTHR34294">
    <property type="entry name" value="TRANSCRIPTIONAL REGULATOR-RELATED"/>
    <property type="match status" value="1"/>
</dbReference>
<evidence type="ECO:0000256" key="4">
    <source>
        <dbReference type="ARBA" id="ARBA00023163"/>
    </source>
</evidence>
<dbReference type="PATRIC" id="fig|742743.3.peg.786"/>
<name>H1CZI4_9FIRM</name>
<keyword evidence="8" id="KW-1185">Reference proteome</keyword>
<dbReference type="InterPro" id="IPR011991">
    <property type="entry name" value="ArsR-like_HTH"/>
</dbReference>
<evidence type="ECO:0000259" key="6">
    <source>
        <dbReference type="Pfam" id="PF21715"/>
    </source>
</evidence>
<dbReference type="GO" id="GO:0030246">
    <property type="term" value="F:carbohydrate binding"/>
    <property type="evidence" value="ECO:0007669"/>
    <property type="project" value="InterPro"/>
</dbReference>
<dbReference type="SUPFAM" id="SSF100950">
    <property type="entry name" value="NagB/RpiA/CoA transferase-like"/>
    <property type="match status" value="1"/>
</dbReference>
<feature type="domain" description="CggR N-terminal DNA binding" evidence="6">
    <location>
        <begin position="13"/>
        <end position="78"/>
    </location>
</feature>
<dbReference type="Pfam" id="PF21715">
    <property type="entry name" value="CggR_N"/>
    <property type="match status" value="1"/>
</dbReference>
<dbReference type="RefSeq" id="WP_008859281.1">
    <property type="nucleotide sequence ID" value="NZ_JH591187.1"/>
</dbReference>
<evidence type="ECO:0000313" key="7">
    <source>
        <dbReference type="EMBL" id="EHO63352.1"/>
    </source>
</evidence>
<dbReference type="InterPro" id="IPR048715">
    <property type="entry name" value="CggR_N"/>
</dbReference>
<gene>
    <name evidence="7" type="ORF">HMPREF9453_00777</name>
</gene>
<dbReference type="InterPro" id="IPR036390">
    <property type="entry name" value="WH_DNA-bd_sf"/>
</dbReference>
<dbReference type="STRING" id="742743.HMPREF9453_00777"/>
<proteinExistence type="inferred from homology"/>
<feature type="domain" description="Sugar-binding" evidence="5">
    <location>
        <begin position="87"/>
        <end position="329"/>
    </location>
</feature>
<protein>
    <submittedName>
        <fullName evidence="7">Uncharacterized protein</fullName>
    </submittedName>
</protein>
<dbReference type="PANTHER" id="PTHR34294:SF5">
    <property type="entry name" value="CENTRAL GLYCOLYTIC GENES REGULATOR"/>
    <property type="match status" value="1"/>
</dbReference>
<dbReference type="InterPro" id="IPR036388">
    <property type="entry name" value="WH-like_DNA-bd_sf"/>
</dbReference>
<reference evidence="7 8" key="1">
    <citation type="submission" date="2011-11" db="EMBL/GenBank/DDBJ databases">
        <title>The Genome Sequence of Dialister succinatiphilus YIT 11850.</title>
        <authorList>
            <consortium name="The Broad Institute Genome Sequencing Platform"/>
            <person name="Earl A."/>
            <person name="Ward D."/>
            <person name="Feldgarden M."/>
            <person name="Gevers D."/>
            <person name="Morotomi M."/>
            <person name="Young S.K."/>
            <person name="Zeng Q."/>
            <person name="Gargeya S."/>
            <person name="Fitzgerald M."/>
            <person name="Haas B."/>
            <person name="Abouelleil A."/>
            <person name="Alvarado L."/>
            <person name="Arachchi H.M."/>
            <person name="Berlin A."/>
            <person name="Brown A."/>
            <person name="Chapman S.B."/>
            <person name="Dunbar C."/>
            <person name="Gearin G."/>
            <person name="Goldberg J."/>
            <person name="Griggs A."/>
            <person name="Gujja S."/>
            <person name="Heiman D."/>
            <person name="Howarth C."/>
            <person name="Lui A."/>
            <person name="MacDonald P.J.P."/>
            <person name="Montmayeur A."/>
            <person name="Murphy C."/>
            <person name="Neiman D."/>
            <person name="Pearson M."/>
            <person name="Priest M."/>
            <person name="Roberts A."/>
            <person name="Saif S."/>
            <person name="Shea T."/>
            <person name="Sisk P."/>
            <person name="Stolte C."/>
            <person name="Sykes S."/>
            <person name="Wortman J."/>
            <person name="Nusbaum C."/>
            <person name="Birren B."/>
        </authorList>
    </citation>
    <scope>NUCLEOTIDE SEQUENCE [LARGE SCALE GENOMIC DNA]</scope>
    <source>
        <strain evidence="7 8">YIT 11850</strain>
    </source>
</reference>
<dbReference type="InterPro" id="IPR007324">
    <property type="entry name" value="Sugar-bd_dom_put"/>
</dbReference>
<evidence type="ECO:0000256" key="2">
    <source>
        <dbReference type="ARBA" id="ARBA00023015"/>
    </source>
</evidence>
<sequence length="337" mass="37181">MMLFLPEMMAEAQERYEILRQIHDNGPVGRHLLAMQTKLSENTVRKHIEKMEESGLLFSRPSGMSLTTKGESLIEPLAPYFQKSPSLSDMENKLQKILSMEKVIVVRGDLDDTPAVKNEISQEAAFVLLRLLRDNFVIAVGGGPIMAGMAEALPSLHMKVDVVPARGGFGNRVEYLPNFVAARMAEKLGGEYHIIHIPDGLSPELFLRVKKELPQFREIDRLLSRTDILVTGVDEPEDQSKWLEIPEDVRRRLIKEKAVGEALGLYADIHGKILYRLYNAGISREDISSIPHVLVAAGGSHKGPAILAMARAGIRGTLITDEGAGKTIIQGSAGFSL</sequence>
<dbReference type="EMBL" id="ADLT01000017">
    <property type="protein sequence ID" value="EHO63352.1"/>
    <property type="molecule type" value="Genomic_DNA"/>
</dbReference>
<dbReference type="SUPFAM" id="SSF46785">
    <property type="entry name" value="Winged helix' DNA-binding domain"/>
    <property type="match status" value="1"/>
</dbReference>
<organism evidence="7 8">
    <name type="scientific">Dialister succinatiphilus YIT 11850</name>
    <dbReference type="NCBI Taxonomy" id="742743"/>
    <lineage>
        <taxon>Bacteria</taxon>
        <taxon>Bacillati</taxon>
        <taxon>Bacillota</taxon>
        <taxon>Negativicutes</taxon>
        <taxon>Veillonellales</taxon>
        <taxon>Veillonellaceae</taxon>
        <taxon>Dialister</taxon>
    </lineage>
</organism>
<dbReference type="GO" id="GO:0003677">
    <property type="term" value="F:DNA binding"/>
    <property type="evidence" value="ECO:0007669"/>
    <property type="project" value="UniProtKB-KW"/>
</dbReference>
<dbReference type="Pfam" id="PF04198">
    <property type="entry name" value="Sugar-bind"/>
    <property type="match status" value="1"/>
</dbReference>
<keyword evidence="3" id="KW-0238">DNA-binding</keyword>
<evidence type="ECO:0000256" key="3">
    <source>
        <dbReference type="ARBA" id="ARBA00023125"/>
    </source>
</evidence>
<dbReference type="Gene3D" id="3.40.50.1360">
    <property type="match status" value="1"/>
</dbReference>
<dbReference type="CDD" id="cd00090">
    <property type="entry name" value="HTH_ARSR"/>
    <property type="match status" value="1"/>
</dbReference>
<keyword evidence="4" id="KW-0804">Transcription</keyword>
<dbReference type="Proteomes" id="UP000003277">
    <property type="component" value="Unassembled WGS sequence"/>
</dbReference>
<dbReference type="InterPro" id="IPR051054">
    <property type="entry name" value="SorC_transcr_regulators"/>
</dbReference>
<evidence type="ECO:0000256" key="1">
    <source>
        <dbReference type="ARBA" id="ARBA00010466"/>
    </source>
</evidence>
<comment type="caution">
    <text evidence="7">The sequence shown here is derived from an EMBL/GenBank/DDBJ whole genome shotgun (WGS) entry which is preliminary data.</text>
</comment>
<dbReference type="InterPro" id="IPR037171">
    <property type="entry name" value="NagB/RpiA_transferase-like"/>
</dbReference>
<keyword evidence="2" id="KW-0805">Transcription regulation</keyword>
<comment type="similarity">
    <text evidence="1">Belongs to the SorC transcriptional regulatory family.</text>
</comment>
<dbReference type="eggNOG" id="COG2390">
    <property type="taxonomic scope" value="Bacteria"/>
</dbReference>
<evidence type="ECO:0000313" key="8">
    <source>
        <dbReference type="Proteomes" id="UP000003277"/>
    </source>
</evidence>